<evidence type="ECO:0000313" key="1">
    <source>
        <dbReference type="EMBL" id="EGY78942.1"/>
    </source>
</evidence>
<dbReference type="Proteomes" id="UP000005332">
    <property type="component" value="Unassembled WGS sequence"/>
</dbReference>
<evidence type="ECO:0000313" key="2">
    <source>
        <dbReference type="Proteomes" id="UP000005332"/>
    </source>
</evidence>
<dbReference type="AlphaFoldDB" id="G4CVF4"/>
<proteinExistence type="predicted"/>
<protein>
    <submittedName>
        <fullName evidence="1">Uncharacterized protein</fullName>
    </submittedName>
</protein>
<comment type="caution">
    <text evidence="1">The sequence shown here is derived from an EMBL/GenBank/DDBJ whole genome shotgun (WGS) entry which is preliminary data.</text>
</comment>
<dbReference type="HOGENOM" id="CLU_3238075_0_0_11"/>
<name>G4CVF4_9ACTN</name>
<dbReference type="EMBL" id="AGBA01000005">
    <property type="protein sequence ID" value="EGY78942.1"/>
    <property type="molecule type" value="Genomic_DNA"/>
</dbReference>
<accession>G4CVF4</accession>
<dbReference type="PATRIC" id="fig|997355.3.peg.506"/>
<organism evidence="1 2">
    <name type="scientific">Cutibacterium avidum ATCC 25577</name>
    <dbReference type="NCBI Taxonomy" id="997355"/>
    <lineage>
        <taxon>Bacteria</taxon>
        <taxon>Bacillati</taxon>
        <taxon>Actinomycetota</taxon>
        <taxon>Actinomycetes</taxon>
        <taxon>Propionibacteriales</taxon>
        <taxon>Propionibacteriaceae</taxon>
        <taxon>Cutibacterium</taxon>
    </lineage>
</organism>
<gene>
    <name evidence="1" type="ORF">HMPREF9153_0511</name>
</gene>
<reference evidence="1 2" key="1">
    <citation type="submission" date="2011-06" db="EMBL/GenBank/DDBJ databases">
        <authorList>
            <person name="Muzny D."/>
            <person name="Qin X."/>
            <person name="Deng J."/>
            <person name="Jiang H."/>
            <person name="Liu Y."/>
            <person name="Qu J."/>
            <person name="Song X.-Z."/>
            <person name="Zhang L."/>
            <person name="Thornton R."/>
            <person name="Coyle M."/>
            <person name="Francisco L."/>
            <person name="Jackson L."/>
            <person name="Javaid M."/>
            <person name="Korchina V."/>
            <person name="Kovar C."/>
            <person name="Mata R."/>
            <person name="Mathew T."/>
            <person name="Ngo R."/>
            <person name="Nguyen L."/>
            <person name="Nguyen N."/>
            <person name="Okwuonu G."/>
            <person name="Ongeri F."/>
            <person name="Pham C."/>
            <person name="Simmons D."/>
            <person name="Wilczek-Boney K."/>
            <person name="Hale W."/>
            <person name="Jakkamsetti A."/>
            <person name="Pham P."/>
            <person name="Ruth R."/>
            <person name="San Lucas F."/>
            <person name="Warren J."/>
            <person name="Zhang J."/>
            <person name="Zhao Z."/>
            <person name="Zhou C."/>
            <person name="Zhu D."/>
            <person name="Lee S."/>
            <person name="Bess C."/>
            <person name="Blankenburg K."/>
            <person name="Forbes L."/>
            <person name="Fu Q."/>
            <person name="Gubbala S."/>
            <person name="Hirani K."/>
            <person name="Jayaseelan J.C."/>
            <person name="Lara F."/>
            <person name="Munidasa M."/>
            <person name="Palculict T."/>
            <person name="Patil S."/>
            <person name="Pu L.-L."/>
            <person name="Saada N."/>
            <person name="Tang L."/>
            <person name="Weissenberger G."/>
            <person name="Zhu Y."/>
            <person name="Hemphill L."/>
            <person name="Shang Y."/>
            <person name="Youmans B."/>
            <person name="Ayvaz T."/>
            <person name="Ross M."/>
            <person name="Santibanez J."/>
            <person name="Aqrawi P."/>
            <person name="Gross S."/>
            <person name="Joshi V."/>
            <person name="Fowler G."/>
            <person name="Nazareth L."/>
            <person name="Reid J."/>
            <person name="Worley K."/>
            <person name="Petrosino J."/>
            <person name="Highlander S."/>
            <person name="Gibbs R."/>
        </authorList>
    </citation>
    <scope>NUCLEOTIDE SEQUENCE [LARGE SCALE GENOMIC DNA]</scope>
    <source>
        <strain evidence="1 2">ATCC 25577</strain>
    </source>
</reference>
<keyword evidence="2" id="KW-1185">Reference proteome</keyword>
<sequence>MELVQTDDPANLVWPSVEGRLSLWWAQGPELAYDDPADRLVPR</sequence>